<name>A0A510WXN8_9LACO</name>
<dbReference type="AlphaFoldDB" id="A0A510WXN8"/>
<reference evidence="1 2" key="1">
    <citation type="submission" date="2019-07" db="EMBL/GenBank/DDBJ databases">
        <title>Whole genome shotgun sequence of Lactobacillus aviarius subsp. aviarius NBRC 102162.</title>
        <authorList>
            <person name="Hosoyama A."/>
            <person name="Uohara A."/>
            <person name="Ohji S."/>
            <person name="Ichikawa N."/>
        </authorList>
    </citation>
    <scope>NUCLEOTIDE SEQUENCE [LARGE SCALE GENOMIC DNA]</scope>
    <source>
        <strain evidence="1 2">NBRC 102162</strain>
    </source>
</reference>
<gene>
    <name evidence="1" type="ORF">LAV01_00020</name>
</gene>
<comment type="caution">
    <text evidence="1">The sequence shown here is derived from an EMBL/GenBank/DDBJ whole genome shotgun (WGS) entry which is preliminary data.</text>
</comment>
<evidence type="ECO:0000313" key="1">
    <source>
        <dbReference type="EMBL" id="GEK41170.1"/>
    </source>
</evidence>
<keyword evidence="2" id="KW-1185">Reference proteome</keyword>
<dbReference type="Proteomes" id="UP000321722">
    <property type="component" value="Unassembled WGS sequence"/>
</dbReference>
<dbReference type="EMBL" id="BJUI01000001">
    <property type="protein sequence ID" value="GEK41170.1"/>
    <property type="molecule type" value="Genomic_DNA"/>
</dbReference>
<sequence>MVSRYLIESRLNRKIGGTAINSSYSSESLDRTFYVKLNFEMKEQNDGIRSQED</sequence>
<protein>
    <submittedName>
        <fullName evidence="1">Uncharacterized protein</fullName>
    </submittedName>
</protein>
<organism evidence="1 2">
    <name type="scientific">Ligilactobacillus aviarius</name>
    <dbReference type="NCBI Taxonomy" id="1606"/>
    <lineage>
        <taxon>Bacteria</taxon>
        <taxon>Bacillati</taxon>
        <taxon>Bacillota</taxon>
        <taxon>Bacilli</taxon>
        <taxon>Lactobacillales</taxon>
        <taxon>Lactobacillaceae</taxon>
        <taxon>Ligilactobacillus</taxon>
    </lineage>
</organism>
<accession>A0A510WXN8</accession>
<evidence type="ECO:0000313" key="2">
    <source>
        <dbReference type="Proteomes" id="UP000321722"/>
    </source>
</evidence>
<proteinExistence type="predicted"/>